<dbReference type="Gene3D" id="1.10.840.10">
    <property type="entry name" value="Ras guanine-nucleotide exchange factors catalytic domain"/>
    <property type="match status" value="1"/>
</dbReference>
<dbReference type="GO" id="GO:0007264">
    <property type="term" value="P:small GTPase-mediated signal transduction"/>
    <property type="evidence" value="ECO:0007669"/>
    <property type="project" value="InterPro"/>
</dbReference>
<feature type="region of interest" description="Disordered" evidence="1">
    <location>
        <begin position="70"/>
        <end position="108"/>
    </location>
</feature>
<keyword evidence="3" id="KW-1185">Reference proteome</keyword>
<dbReference type="InterPro" id="IPR023578">
    <property type="entry name" value="Ras_GEF_dom_sf"/>
</dbReference>
<sequence length="108" mass="12563">VFINDGNEKMIPNTKMYNFDRLRRIAEICTSLNAYKRPTYRIARNKMIIGQLLNAKMTTNLDYLRILNTKNPPPERIARAVKADRDQRLASRSERNNPRSRLNNAGNS</sequence>
<dbReference type="RefSeq" id="XP_014150526.1">
    <property type="nucleotide sequence ID" value="XM_014295051.1"/>
</dbReference>
<evidence type="ECO:0000313" key="2">
    <source>
        <dbReference type="EMBL" id="KNC76624.1"/>
    </source>
</evidence>
<evidence type="ECO:0000313" key="3">
    <source>
        <dbReference type="Proteomes" id="UP000054560"/>
    </source>
</evidence>
<accession>A0A0L0FIM6</accession>
<feature type="non-terminal residue" evidence="2">
    <location>
        <position position="1"/>
    </location>
</feature>
<reference evidence="2 3" key="1">
    <citation type="submission" date="2011-02" db="EMBL/GenBank/DDBJ databases">
        <title>The Genome Sequence of Sphaeroforma arctica JP610.</title>
        <authorList>
            <consortium name="The Broad Institute Genome Sequencing Platform"/>
            <person name="Russ C."/>
            <person name="Cuomo C."/>
            <person name="Young S.K."/>
            <person name="Zeng Q."/>
            <person name="Gargeya S."/>
            <person name="Alvarado L."/>
            <person name="Berlin A."/>
            <person name="Chapman S.B."/>
            <person name="Chen Z."/>
            <person name="Freedman E."/>
            <person name="Gellesch M."/>
            <person name="Goldberg J."/>
            <person name="Griggs A."/>
            <person name="Gujja S."/>
            <person name="Heilman E."/>
            <person name="Heiman D."/>
            <person name="Howarth C."/>
            <person name="Mehta T."/>
            <person name="Neiman D."/>
            <person name="Pearson M."/>
            <person name="Roberts A."/>
            <person name="Saif S."/>
            <person name="Shea T."/>
            <person name="Shenoy N."/>
            <person name="Sisk P."/>
            <person name="Stolte C."/>
            <person name="Sykes S."/>
            <person name="White J."/>
            <person name="Yandava C."/>
            <person name="Burger G."/>
            <person name="Gray M.W."/>
            <person name="Holland P.W.H."/>
            <person name="King N."/>
            <person name="Lang F.B.F."/>
            <person name="Roger A.J."/>
            <person name="Ruiz-Trillo I."/>
            <person name="Haas B."/>
            <person name="Nusbaum C."/>
            <person name="Birren B."/>
        </authorList>
    </citation>
    <scope>NUCLEOTIDE SEQUENCE [LARGE SCALE GENOMIC DNA]</scope>
    <source>
        <strain evidence="2 3">JP610</strain>
    </source>
</reference>
<gene>
    <name evidence="2" type="ORF">SARC_10882</name>
</gene>
<dbReference type="SUPFAM" id="SSF48366">
    <property type="entry name" value="Ras GEF"/>
    <property type="match status" value="1"/>
</dbReference>
<protein>
    <submittedName>
        <fullName evidence="2">Uncharacterized protein</fullName>
    </submittedName>
</protein>
<organism evidence="2 3">
    <name type="scientific">Sphaeroforma arctica JP610</name>
    <dbReference type="NCBI Taxonomy" id="667725"/>
    <lineage>
        <taxon>Eukaryota</taxon>
        <taxon>Ichthyosporea</taxon>
        <taxon>Ichthyophonida</taxon>
        <taxon>Sphaeroforma</taxon>
    </lineage>
</organism>
<dbReference type="GeneID" id="25911386"/>
<dbReference type="GO" id="GO:0005085">
    <property type="term" value="F:guanyl-nucleotide exchange factor activity"/>
    <property type="evidence" value="ECO:0007669"/>
    <property type="project" value="InterPro"/>
</dbReference>
<dbReference type="Proteomes" id="UP000054560">
    <property type="component" value="Unassembled WGS sequence"/>
</dbReference>
<dbReference type="InterPro" id="IPR036964">
    <property type="entry name" value="RASGEF_cat_dom_sf"/>
</dbReference>
<feature type="compositionally biased region" description="Basic and acidic residues" evidence="1">
    <location>
        <begin position="76"/>
        <end position="97"/>
    </location>
</feature>
<feature type="compositionally biased region" description="Polar residues" evidence="1">
    <location>
        <begin position="99"/>
        <end position="108"/>
    </location>
</feature>
<dbReference type="EMBL" id="KQ243022">
    <property type="protein sequence ID" value="KNC76624.1"/>
    <property type="molecule type" value="Genomic_DNA"/>
</dbReference>
<name>A0A0L0FIM6_9EUKA</name>
<dbReference type="AlphaFoldDB" id="A0A0L0FIM6"/>
<proteinExistence type="predicted"/>
<evidence type="ECO:0000256" key="1">
    <source>
        <dbReference type="SAM" id="MobiDB-lite"/>
    </source>
</evidence>